<dbReference type="InterPro" id="IPR052360">
    <property type="entry name" value="Transcr_Regulatory_Proteins"/>
</dbReference>
<dbReference type="Gene3D" id="4.10.240.10">
    <property type="entry name" value="Zn(2)-C6 fungal-type DNA-binding domain"/>
    <property type="match status" value="1"/>
</dbReference>
<feature type="compositionally biased region" description="Basic and acidic residues" evidence="7">
    <location>
        <begin position="484"/>
        <end position="496"/>
    </location>
</feature>
<dbReference type="SMART" id="SM00066">
    <property type="entry name" value="GAL4"/>
    <property type="match status" value="1"/>
</dbReference>
<keyword evidence="6" id="KW-0539">Nucleus</keyword>
<keyword evidence="1" id="KW-0479">Metal-binding</keyword>
<dbReference type="EMBL" id="JAGTJQ010000004">
    <property type="protein sequence ID" value="KAH7033689.1"/>
    <property type="molecule type" value="Genomic_DNA"/>
</dbReference>
<feature type="domain" description="Zn(2)-C6 fungal-type" evidence="8">
    <location>
        <begin position="33"/>
        <end position="64"/>
    </location>
</feature>
<sequence>MFFDSPKFTVDTDPAPLPLRKPRRPFSPKVKTGCLRCKTRKVKCPEEKPQCSRCVRMGLSDCQYPLLSQPRELPPQPVRQAHRVLPPLAAYALARAPSTAYFGPAIARLSPPQVAYLDRFRHKVMLRITSLTFNDFWGRVILHETLNDDCVLEAVLSLGALDLAWDQANTTGKPTSPHAENGSQLSLQSSSSACYREAIRHYSRSVTRLHSRLRALAESSSSQSSSHGEHASDNVQELVPILTMLYALFEWLHGDEVAQDRLLRNGLLMVKAQEALGSKTDEASEHQDLAQPLVYPWEPTGLGGGDFFNRAEDAGSLMIRWIVLSWLLWPGASTSAAAVVRYYNRKIANGEAQLDIASPPPPPTSLAESSYETVCGMALKVVTFVTLWFARLRVDGADEATMAAVAGEEGPVLDRLRVEQRALETWVRDWAAVLSAKLATERDPIGKVLLTEFLFGCKTLTFMIQVGLPFPVADPLSSPGSKQQPERQGQDLETRSTRTAHAVMDEVEKRVRARRALGEVGLGECSPGALALVCRECRDIGVRARALTICRWGAQANALWDEKGSMIGTCALAALEERSRDPTTGLVPRSSQWQWIHAEWTSDHECLAVTFRSVTRDEAGEFRYKRMQLLAANFGYVTRLEM</sequence>
<dbReference type="SUPFAM" id="SSF57701">
    <property type="entry name" value="Zn2/Cys6 DNA-binding domain"/>
    <property type="match status" value="1"/>
</dbReference>
<reference evidence="9" key="1">
    <citation type="journal article" date="2021" name="Nat. Commun.">
        <title>Genetic determinants of endophytism in the Arabidopsis root mycobiome.</title>
        <authorList>
            <person name="Mesny F."/>
            <person name="Miyauchi S."/>
            <person name="Thiergart T."/>
            <person name="Pickel B."/>
            <person name="Atanasova L."/>
            <person name="Karlsson M."/>
            <person name="Huettel B."/>
            <person name="Barry K.W."/>
            <person name="Haridas S."/>
            <person name="Chen C."/>
            <person name="Bauer D."/>
            <person name="Andreopoulos W."/>
            <person name="Pangilinan J."/>
            <person name="LaButti K."/>
            <person name="Riley R."/>
            <person name="Lipzen A."/>
            <person name="Clum A."/>
            <person name="Drula E."/>
            <person name="Henrissat B."/>
            <person name="Kohler A."/>
            <person name="Grigoriev I.V."/>
            <person name="Martin F.M."/>
            <person name="Hacquard S."/>
        </authorList>
    </citation>
    <scope>NUCLEOTIDE SEQUENCE</scope>
    <source>
        <strain evidence="9">MPI-CAGE-CH-0230</strain>
    </source>
</reference>
<organism evidence="9 10">
    <name type="scientific">Microdochium trichocladiopsis</name>
    <dbReference type="NCBI Taxonomy" id="1682393"/>
    <lineage>
        <taxon>Eukaryota</taxon>
        <taxon>Fungi</taxon>
        <taxon>Dikarya</taxon>
        <taxon>Ascomycota</taxon>
        <taxon>Pezizomycotina</taxon>
        <taxon>Sordariomycetes</taxon>
        <taxon>Xylariomycetidae</taxon>
        <taxon>Xylariales</taxon>
        <taxon>Microdochiaceae</taxon>
        <taxon>Microdochium</taxon>
    </lineage>
</organism>
<dbReference type="GeneID" id="70190509"/>
<gene>
    <name evidence="9" type="ORF">B0I36DRAFT_383499</name>
</gene>
<keyword evidence="3" id="KW-0805">Transcription regulation</keyword>
<evidence type="ECO:0000256" key="5">
    <source>
        <dbReference type="ARBA" id="ARBA00023163"/>
    </source>
</evidence>
<keyword evidence="10" id="KW-1185">Reference proteome</keyword>
<dbReference type="GO" id="GO:0000981">
    <property type="term" value="F:DNA-binding transcription factor activity, RNA polymerase II-specific"/>
    <property type="evidence" value="ECO:0007669"/>
    <property type="project" value="InterPro"/>
</dbReference>
<evidence type="ECO:0000256" key="3">
    <source>
        <dbReference type="ARBA" id="ARBA00023015"/>
    </source>
</evidence>
<keyword evidence="4" id="KW-0238">DNA-binding</keyword>
<feature type="region of interest" description="Disordered" evidence="7">
    <location>
        <begin position="475"/>
        <end position="499"/>
    </location>
</feature>
<dbReference type="PANTHER" id="PTHR36206">
    <property type="entry name" value="ASPERCRYPTIN BIOSYNTHESIS CLUSTER-SPECIFIC TRANSCRIPTION REGULATOR ATNN-RELATED"/>
    <property type="match status" value="1"/>
</dbReference>
<protein>
    <recommendedName>
        <fullName evidence="8">Zn(2)-C6 fungal-type domain-containing protein</fullName>
    </recommendedName>
</protein>
<name>A0A9P8YCB4_9PEZI</name>
<keyword evidence="2" id="KW-0862">Zinc</keyword>
<dbReference type="GO" id="GO:0003677">
    <property type="term" value="F:DNA binding"/>
    <property type="evidence" value="ECO:0007669"/>
    <property type="project" value="UniProtKB-KW"/>
</dbReference>
<dbReference type="InterPro" id="IPR036864">
    <property type="entry name" value="Zn2-C6_fun-type_DNA-bd_sf"/>
</dbReference>
<evidence type="ECO:0000256" key="6">
    <source>
        <dbReference type="ARBA" id="ARBA00023242"/>
    </source>
</evidence>
<evidence type="ECO:0000256" key="4">
    <source>
        <dbReference type="ARBA" id="ARBA00023125"/>
    </source>
</evidence>
<evidence type="ECO:0000256" key="1">
    <source>
        <dbReference type="ARBA" id="ARBA00022723"/>
    </source>
</evidence>
<evidence type="ECO:0000256" key="7">
    <source>
        <dbReference type="SAM" id="MobiDB-lite"/>
    </source>
</evidence>
<dbReference type="OrthoDB" id="1919336at2759"/>
<dbReference type="Proteomes" id="UP000756346">
    <property type="component" value="Unassembled WGS sequence"/>
</dbReference>
<evidence type="ECO:0000313" key="9">
    <source>
        <dbReference type="EMBL" id="KAH7033689.1"/>
    </source>
</evidence>
<dbReference type="Pfam" id="PF00172">
    <property type="entry name" value="Zn_clus"/>
    <property type="match status" value="1"/>
</dbReference>
<dbReference type="AlphaFoldDB" id="A0A9P8YCB4"/>
<comment type="caution">
    <text evidence="9">The sequence shown here is derived from an EMBL/GenBank/DDBJ whole genome shotgun (WGS) entry which is preliminary data.</text>
</comment>
<dbReference type="PROSITE" id="PS50048">
    <property type="entry name" value="ZN2_CY6_FUNGAL_2"/>
    <property type="match status" value="1"/>
</dbReference>
<keyword evidence="5" id="KW-0804">Transcription</keyword>
<dbReference type="RefSeq" id="XP_046014521.1">
    <property type="nucleotide sequence ID" value="XM_046160963.1"/>
</dbReference>
<evidence type="ECO:0000313" key="10">
    <source>
        <dbReference type="Proteomes" id="UP000756346"/>
    </source>
</evidence>
<dbReference type="GO" id="GO:0008270">
    <property type="term" value="F:zinc ion binding"/>
    <property type="evidence" value="ECO:0007669"/>
    <property type="project" value="InterPro"/>
</dbReference>
<accession>A0A9P8YCB4</accession>
<dbReference type="PROSITE" id="PS00463">
    <property type="entry name" value="ZN2_CY6_FUNGAL_1"/>
    <property type="match status" value="1"/>
</dbReference>
<evidence type="ECO:0000256" key="2">
    <source>
        <dbReference type="ARBA" id="ARBA00022833"/>
    </source>
</evidence>
<proteinExistence type="predicted"/>
<evidence type="ECO:0000259" key="8">
    <source>
        <dbReference type="PROSITE" id="PS50048"/>
    </source>
</evidence>
<dbReference type="PANTHER" id="PTHR36206:SF13">
    <property type="entry name" value="TRANSCRIPTIONAL REGULATORY PROTEIN MOC3"/>
    <property type="match status" value="1"/>
</dbReference>
<dbReference type="InterPro" id="IPR001138">
    <property type="entry name" value="Zn2Cys6_DnaBD"/>
</dbReference>
<dbReference type="CDD" id="cd00067">
    <property type="entry name" value="GAL4"/>
    <property type="match status" value="1"/>
</dbReference>